<dbReference type="Pfam" id="PF01073">
    <property type="entry name" value="3Beta_HSD"/>
    <property type="match status" value="1"/>
</dbReference>
<protein>
    <recommendedName>
        <fullName evidence="3">3-beta hydroxysteroid dehydrogenase/isomerase domain-containing protein</fullName>
    </recommendedName>
</protein>
<dbReference type="RefSeq" id="WP_007277777.1">
    <property type="nucleotide sequence ID" value="NZ_ABCK01000005.1"/>
</dbReference>
<dbReference type="AlphaFoldDB" id="A6DIP8"/>
<keyword evidence="2" id="KW-0560">Oxidoreductase</keyword>
<dbReference type="InterPro" id="IPR050177">
    <property type="entry name" value="Lipid_A_modif_metabolic_enz"/>
</dbReference>
<dbReference type="OrthoDB" id="9804595at2"/>
<name>A6DIP8_9BACT</name>
<reference evidence="4 5" key="1">
    <citation type="journal article" date="2010" name="J. Bacteriol.">
        <title>Genome sequence of Lentisphaera araneosa HTCC2155T, the type species of the order Lentisphaerales in the phylum Lentisphaerae.</title>
        <authorList>
            <person name="Thrash J.C."/>
            <person name="Cho J.C."/>
            <person name="Vergin K.L."/>
            <person name="Morris R.M."/>
            <person name="Giovannoni S.J."/>
        </authorList>
    </citation>
    <scope>NUCLEOTIDE SEQUENCE [LARGE SCALE GENOMIC DNA]</scope>
    <source>
        <strain evidence="4 5">HTCC2155</strain>
    </source>
</reference>
<dbReference type="GO" id="GO:0006694">
    <property type="term" value="P:steroid biosynthetic process"/>
    <property type="evidence" value="ECO:0007669"/>
    <property type="project" value="InterPro"/>
</dbReference>
<evidence type="ECO:0000313" key="4">
    <source>
        <dbReference type="EMBL" id="EDM28334.1"/>
    </source>
</evidence>
<dbReference type="GO" id="GO:0016616">
    <property type="term" value="F:oxidoreductase activity, acting on the CH-OH group of donors, NAD or NADP as acceptor"/>
    <property type="evidence" value="ECO:0007669"/>
    <property type="project" value="InterPro"/>
</dbReference>
<dbReference type="STRING" id="313628.LNTAR_10476"/>
<dbReference type="SUPFAM" id="SSF51735">
    <property type="entry name" value="NAD(P)-binding Rossmann-fold domains"/>
    <property type="match status" value="1"/>
</dbReference>
<comment type="caution">
    <text evidence="4">The sequence shown here is derived from an EMBL/GenBank/DDBJ whole genome shotgun (WGS) entry which is preliminary data.</text>
</comment>
<sequence>MKHLITGGSGFLGRYIARQLLEQGQEVVLYNRSQPPSDLSECTWVQGDINETMKLTRAMEGCHNVFHTAAIAGVWGDEELFHKVNTLGTQSVLNACLSAKVSKLIYTSSPSVVFGIDAIENGNESLPYPDEYLTTYPKTKAEGEKIVLEANSEQLKTCSLRPHLIWGPEDQHLIPRLIQKAKSKRLKQVGNGENLVDLTYVENAAKAHLQVASELDKSSKPAGKAYFISDPKPVSLWPWIREILSLSECPPPNGSLSYAKAAKIGAILEWIYKTFKLKGEPPMTRFVAAQLAKAHYFDNSAAKKDFGYAPEIDNKEGLKRTLAWLKESGTV</sequence>
<evidence type="ECO:0000259" key="3">
    <source>
        <dbReference type="Pfam" id="PF01073"/>
    </source>
</evidence>
<dbReference type="PANTHER" id="PTHR43245:SF51">
    <property type="entry name" value="SHORT CHAIN DEHYDROGENASE_REDUCTASE FAMILY 42E, MEMBER 2"/>
    <property type="match status" value="1"/>
</dbReference>
<feature type="domain" description="3-beta hydroxysteroid dehydrogenase/isomerase" evidence="3">
    <location>
        <begin position="4"/>
        <end position="243"/>
    </location>
</feature>
<dbReference type="PANTHER" id="PTHR43245">
    <property type="entry name" value="BIFUNCTIONAL POLYMYXIN RESISTANCE PROTEIN ARNA"/>
    <property type="match status" value="1"/>
</dbReference>
<dbReference type="InterPro" id="IPR036291">
    <property type="entry name" value="NAD(P)-bd_dom_sf"/>
</dbReference>
<evidence type="ECO:0000256" key="1">
    <source>
        <dbReference type="ARBA" id="ARBA00009219"/>
    </source>
</evidence>
<dbReference type="eggNOG" id="COG0451">
    <property type="taxonomic scope" value="Bacteria"/>
</dbReference>
<dbReference type="Gene3D" id="3.40.50.720">
    <property type="entry name" value="NAD(P)-binding Rossmann-like Domain"/>
    <property type="match status" value="1"/>
</dbReference>
<proteinExistence type="inferred from homology"/>
<gene>
    <name evidence="4" type="ORF">LNTAR_10476</name>
</gene>
<dbReference type="InterPro" id="IPR002225">
    <property type="entry name" value="3Beta_OHSteriod_DH/Estase"/>
</dbReference>
<evidence type="ECO:0000256" key="2">
    <source>
        <dbReference type="ARBA" id="ARBA00023002"/>
    </source>
</evidence>
<accession>A6DIP8</accession>
<keyword evidence="5" id="KW-1185">Reference proteome</keyword>
<dbReference type="Proteomes" id="UP000004947">
    <property type="component" value="Unassembled WGS sequence"/>
</dbReference>
<organism evidence="4 5">
    <name type="scientific">Lentisphaera araneosa HTCC2155</name>
    <dbReference type="NCBI Taxonomy" id="313628"/>
    <lineage>
        <taxon>Bacteria</taxon>
        <taxon>Pseudomonadati</taxon>
        <taxon>Lentisphaerota</taxon>
        <taxon>Lentisphaeria</taxon>
        <taxon>Lentisphaerales</taxon>
        <taxon>Lentisphaeraceae</taxon>
        <taxon>Lentisphaera</taxon>
    </lineage>
</organism>
<evidence type="ECO:0000313" key="5">
    <source>
        <dbReference type="Proteomes" id="UP000004947"/>
    </source>
</evidence>
<dbReference type="EMBL" id="ABCK01000005">
    <property type="protein sequence ID" value="EDM28334.1"/>
    <property type="molecule type" value="Genomic_DNA"/>
</dbReference>
<comment type="similarity">
    <text evidence="1">Belongs to the 3-beta-HSD family.</text>
</comment>